<sequence length="75" mass="8112">MQKVADLLQAAGHGSSNQYGIAISPRFDTSLQGCARESHLDNPESPECTKLVRSLTDKPGRSSISNLTASRWLLV</sequence>
<dbReference type="KEGG" id="pbl:PAAG_06801"/>
<proteinExistence type="predicted"/>
<dbReference type="EMBL" id="KN294011">
    <property type="protein sequence ID" value="EEH36383.2"/>
    <property type="molecule type" value="Genomic_DNA"/>
</dbReference>
<organism evidence="1 2">
    <name type="scientific">Paracoccidioides lutzii (strain ATCC MYA-826 / Pb01)</name>
    <name type="common">Paracoccidioides brasiliensis</name>
    <dbReference type="NCBI Taxonomy" id="502779"/>
    <lineage>
        <taxon>Eukaryota</taxon>
        <taxon>Fungi</taxon>
        <taxon>Dikarya</taxon>
        <taxon>Ascomycota</taxon>
        <taxon>Pezizomycotina</taxon>
        <taxon>Eurotiomycetes</taxon>
        <taxon>Eurotiomycetidae</taxon>
        <taxon>Onygenales</taxon>
        <taxon>Ajellomycetaceae</taxon>
        <taxon>Paracoccidioides</taxon>
    </lineage>
</organism>
<reference evidence="1 2" key="1">
    <citation type="journal article" date="2011" name="PLoS Genet.">
        <title>Comparative genomic analysis of human fungal pathogens causing paracoccidioidomycosis.</title>
        <authorList>
            <person name="Desjardins C.A."/>
            <person name="Champion M.D."/>
            <person name="Holder J.W."/>
            <person name="Muszewska A."/>
            <person name="Goldberg J."/>
            <person name="Bailao A.M."/>
            <person name="Brigido M.M."/>
            <person name="Ferreira M.E."/>
            <person name="Garcia A.M."/>
            <person name="Grynberg M."/>
            <person name="Gujja S."/>
            <person name="Heiman D.I."/>
            <person name="Henn M.R."/>
            <person name="Kodira C.D."/>
            <person name="Leon-Narvaez H."/>
            <person name="Longo L.V."/>
            <person name="Ma L.J."/>
            <person name="Malavazi I."/>
            <person name="Matsuo A.L."/>
            <person name="Morais F.V."/>
            <person name="Pereira M."/>
            <person name="Rodriguez-Brito S."/>
            <person name="Sakthikumar S."/>
            <person name="Salem-Izacc S.M."/>
            <person name="Sykes S.M."/>
            <person name="Teixeira M.M."/>
            <person name="Vallejo M.C."/>
            <person name="Walter M.E."/>
            <person name="Yandava C."/>
            <person name="Young S."/>
            <person name="Zeng Q."/>
            <person name="Zucker J."/>
            <person name="Felipe M.S."/>
            <person name="Goldman G.H."/>
            <person name="Haas B.J."/>
            <person name="McEwen J.G."/>
            <person name="Nino-Vega G."/>
            <person name="Puccia R."/>
            <person name="San-Blas G."/>
            <person name="Soares C.M."/>
            <person name="Birren B.W."/>
            <person name="Cuomo C.A."/>
        </authorList>
    </citation>
    <scope>NUCLEOTIDE SEQUENCE [LARGE SCALE GENOMIC DNA]</scope>
    <source>
        <strain evidence="2">ATCC MYA-826 / Pb01</strain>
    </source>
</reference>
<evidence type="ECO:0000313" key="2">
    <source>
        <dbReference type="Proteomes" id="UP000002059"/>
    </source>
</evidence>
<dbReference type="HOGENOM" id="CLU_2671718_0_0_1"/>
<dbReference type="VEuPathDB" id="FungiDB:PAAG_06801"/>
<protein>
    <submittedName>
        <fullName evidence="1">Uncharacterized protein</fullName>
    </submittedName>
</protein>
<dbReference type="GeneID" id="9094414"/>
<dbReference type="AlphaFoldDB" id="C1H7R0"/>
<gene>
    <name evidence="1" type="ORF">PAAG_06801</name>
</gene>
<dbReference type="Proteomes" id="UP000002059">
    <property type="component" value="Partially assembled WGS sequence"/>
</dbReference>
<keyword evidence="2" id="KW-1185">Reference proteome</keyword>
<name>C1H7R0_PARBA</name>
<dbReference type="RefSeq" id="XP_015700450.1">
    <property type="nucleotide sequence ID" value="XM_015846015.1"/>
</dbReference>
<evidence type="ECO:0000313" key="1">
    <source>
        <dbReference type="EMBL" id="EEH36383.2"/>
    </source>
</evidence>
<accession>C1H7R0</accession>